<protein>
    <submittedName>
        <fullName evidence="4">KDEL motif-containing protein 1</fullName>
    </submittedName>
</protein>
<keyword evidence="2" id="KW-0808">Transferase</keyword>
<gene>
    <name evidence="4" type="ORF">TSOC_008259</name>
</gene>
<dbReference type="InterPro" id="IPR051091">
    <property type="entry name" value="O-Glucosyltr/Glycosyltrsf_90"/>
</dbReference>
<reference evidence="4 5" key="1">
    <citation type="journal article" date="2017" name="Mol. Biol. Evol.">
        <title>The 4-celled Tetrabaena socialis nuclear genome reveals the essential components for genetic control of cell number at the origin of multicellularity in the volvocine lineage.</title>
        <authorList>
            <person name="Featherston J."/>
            <person name="Arakaki Y."/>
            <person name="Hanschen E.R."/>
            <person name="Ferris P.J."/>
            <person name="Michod R.E."/>
            <person name="Olson B.J.S.C."/>
            <person name="Nozaki H."/>
            <person name="Durand P.M."/>
        </authorList>
    </citation>
    <scope>NUCLEOTIDE SEQUENCE [LARGE SCALE GENOMIC DNA]</scope>
    <source>
        <strain evidence="4 5">NIES-571</strain>
    </source>
</reference>
<dbReference type="GO" id="GO:0016740">
    <property type="term" value="F:transferase activity"/>
    <property type="evidence" value="ECO:0007669"/>
    <property type="project" value="UniProtKB-KW"/>
</dbReference>
<comment type="caution">
    <text evidence="4">The sequence shown here is derived from an EMBL/GenBank/DDBJ whole genome shotgun (WGS) entry which is preliminary data.</text>
</comment>
<dbReference type="OrthoDB" id="202415at2759"/>
<name>A0A2J7ZYU9_9CHLO</name>
<evidence type="ECO:0000313" key="4">
    <source>
        <dbReference type="EMBL" id="PNH05443.1"/>
    </source>
</evidence>
<accession>A0A2J7ZYU9</accession>
<organism evidence="4 5">
    <name type="scientific">Tetrabaena socialis</name>
    <dbReference type="NCBI Taxonomy" id="47790"/>
    <lineage>
        <taxon>Eukaryota</taxon>
        <taxon>Viridiplantae</taxon>
        <taxon>Chlorophyta</taxon>
        <taxon>core chlorophytes</taxon>
        <taxon>Chlorophyceae</taxon>
        <taxon>CS clade</taxon>
        <taxon>Chlamydomonadales</taxon>
        <taxon>Tetrabaenaceae</taxon>
        <taxon>Tetrabaena</taxon>
    </lineage>
</organism>
<evidence type="ECO:0000256" key="2">
    <source>
        <dbReference type="ARBA" id="ARBA00022679"/>
    </source>
</evidence>
<evidence type="ECO:0000259" key="3">
    <source>
        <dbReference type="SMART" id="SM00672"/>
    </source>
</evidence>
<evidence type="ECO:0000256" key="1">
    <source>
        <dbReference type="ARBA" id="ARBA00010118"/>
    </source>
</evidence>
<keyword evidence="5" id="KW-1185">Reference proteome</keyword>
<dbReference type="AlphaFoldDB" id="A0A2J7ZYU9"/>
<sequence length="382" mass="42881">MIGKRQLAPQQQEAAAYCSAGNFTALYQAIEADLRPWRDSGIPPQLMDSMLERFRDYPMRSKGVGVAFKGGVPFIITDPAGFEKVGHHKRLIAAHLALFSALSATFGAAIPDVEFLVGTADEPTVRLHTHANGTDPASLPFVMRFCKSDSHADLMVPDIHFFMRNFTGRTAAADLWFCDVRKHFIWQYARGANRSGLPIDVAQQPKRDMLYHASNKLLLHLDGQTCSSRLEQLLVLGSCVVKEESGYRAFFHHLLQPYQHYVPFWKEFPEEAADVMRWAAAHDGEAAAIAARAQTLAATYLHKRALMCYWLKMLQAKGGFGRRNGRSIGARAWGLAALLRYRPGPDAGDRRYPVWLPVASYMAGEGTQELERYDLTTMEFWD</sequence>
<dbReference type="Pfam" id="PF05686">
    <property type="entry name" value="Glyco_transf_90"/>
    <property type="match status" value="2"/>
</dbReference>
<dbReference type="Proteomes" id="UP000236333">
    <property type="component" value="Unassembled WGS sequence"/>
</dbReference>
<comment type="similarity">
    <text evidence="1">Belongs to the glycosyltransferase 90 family.</text>
</comment>
<dbReference type="PANTHER" id="PTHR12203:SF35">
    <property type="entry name" value="PROTEIN O-GLUCOSYLTRANSFERASE 1"/>
    <property type="match status" value="1"/>
</dbReference>
<evidence type="ECO:0000313" key="5">
    <source>
        <dbReference type="Proteomes" id="UP000236333"/>
    </source>
</evidence>
<dbReference type="PANTHER" id="PTHR12203">
    <property type="entry name" value="KDEL LYS-ASP-GLU-LEU CONTAINING - RELATED"/>
    <property type="match status" value="1"/>
</dbReference>
<proteinExistence type="inferred from homology"/>
<dbReference type="EMBL" id="PGGS01000305">
    <property type="protein sequence ID" value="PNH05443.1"/>
    <property type="molecule type" value="Genomic_DNA"/>
</dbReference>
<dbReference type="SMART" id="SM00672">
    <property type="entry name" value="CAP10"/>
    <property type="match status" value="1"/>
</dbReference>
<feature type="domain" description="Glycosyl transferase CAP10" evidence="3">
    <location>
        <begin position="109"/>
        <end position="317"/>
    </location>
</feature>
<dbReference type="InterPro" id="IPR006598">
    <property type="entry name" value="CAP10"/>
</dbReference>